<sequence>MRVLVSTWGWRSHFYPLVPLAWALRSAGHDVRVASQPGMMEAITGAGLPGVPVGPALDFAEVFGNRVGRVATRAERAASQPAGIAPAVTADGGVVRYADAMLDELVAFGRQFAPDLMVFEPQNLAVPIAAAALGVPAVRQLWGPDETTQLDLDRESVLGPLAGRHSVPVADVRLAGDLTLDPCPPGMQVPLAGPSKPVRFVPYNGAAVLPRWLWNEPVRPRVCLTWGTMMASLGLDSGPAAGVDLAAVIAAVASLDVELVLALDPAQRERLGTLPATVVFPEQPLALQLLLPSCRAIISQGGAGTLMTALAAGVPQLVLPQVSDQHFNAERLVATGAGLSIPEADADSDTYSAVVRRLLAQLLGDGLQRSRAAELQASHQLLPAPAEVVPVLEELANTARSESMSGARS</sequence>
<evidence type="ECO:0000256" key="3">
    <source>
        <dbReference type="ARBA" id="ARBA00022679"/>
    </source>
</evidence>
<protein>
    <submittedName>
        <fullName evidence="6">DUF1205 domain-containing protein</fullName>
    </submittedName>
</protein>
<dbReference type="PANTHER" id="PTHR48050">
    <property type="entry name" value="STEROL 3-BETA-GLUCOSYLTRANSFERASE"/>
    <property type="match status" value="1"/>
</dbReference>
<evidence type="ECO:0000313" key="6">
    <source>
        <dbReference type="EMBL" id="MDT0261080.1"/>
    </source>
</evidence>
<dbReference type="CDD" id="cd03784">
    <property type="entry name" value="GT1_Gtf-like"/>
    <property type="match status" value="1"/>
</dbReference>
<dbReference type="InterPro" id="IPR050426">
    <property type="entry name" value="Glycosyltransferase_28"/>
</dbReference>
<keyword evidence="3" id="KW-0808">Transferase</keyword>
<dbReference type="Proteomes" id="UP001183176">
    <property type="component" value="Unassembled WGS sequence"/>
</dbReference>
<name>A0ABU2J7W9_9ACTN</name>
<evidence type="ECO:0000313" key="7">
    <source>
        <dbReference type="Proteomes" id="UP001183176"/>
    </source>
</evidence>
<evidence type="ECO:0000259" key="5">
    <source>
        <dbReference type="Pfam" id="PF21036"/>
    </source>
</evidence>
<reference evidence="7" key="1">
    <citation type="submission" date="2023-07" db="EMBL/GenBank/DDBJ databases">
        <title>30 novel species of actinomycetes from the DSMZ collection.</title>
        <authorList>
            <person name="Nouioui I."/>
        </authorList>
    </citation>
    <scope>NUCLEOTIDE SEQUENCE [LARGE SCALE GENOMIC DNA]</scope>
    <source>
        <strain evidence="7">DSM 44399</strain>
    </source>
</reference>
<dbReference type="Gene3D" id="3.40.50.2000">
    <property type="entry name" value="Glycogen Phosphorylase B"/>
    <property type="match status" value="2"/>
</dbReference>
<dbReference type="InterPro" id="IPR002213">
    <property type="entry name" value="UDP_glucos_trans"/>
</dbReference>
<feature type="domain" description="Erythromycin biosynthesis protein CIII-like N-terminal" evidence="5">
    <location>
        <begin position="22"/>
        <end position="227"/>
    </location>
</feature>
<dbReference type="Pfam" id="PF21036">
    <property type="entry name" value="EryCIII-like_N"/>
    <property type="match status" value="1"/>
</dbReference>
<dbReference type="RefSeq" id="WP_311422236.1">
    <property type="nucleotide sequence ID" value="NZ_JAVREH010000006.1"/>
</dbReference>
<accession>A0ABU2J7W9</accession>
<evidence type="ECO:0000256" key="1">
    <source>
        <dbReference type="ARBA" id="ARBA00006962"/>
    </source>
</evidence>
<keyword evidence="7" id="KW-1185">Reference proteome</keyword>
<gene>
    <name evidence="6" type="ORF">RM423_06690</name>
</gene>
<dbReference type="SUPFAM" id="SSF53756">
    <property type="entry name" value="UDP-Glycosyltransferase/glycogen phosphorylase"/>
    <property type="match status" value="1"/>
</dbReference>
<evidence type="ECO:0000256" key="2">
    <source>
        <dbReference type="ARBA" id="ARBA00022676"/>
    </source>
</evidence>
<dbReference type="PANTHER" id="PTHR48050:SF13">
    <property type="entry name" value="STEROL 3-BETA-GLUCOSYLTRANSFERASE UGT80A2"/>
    <property type="match status" value="1"/>
</dbReference>
<dbReference type="InterPro" id="IPR010610">
    <property type="entry name" value="EryCIII-like_C"/>
</dbReference>
<comment type="similarity">
    <text evidence="1">Belongs to the glycosyltransferase 28 family.</text>
</comment>
<feature type="domain" description="Erythromycin biosynthesis protein CIII-like C-terminal" evidence="4">
    <location>
        <begin position="247"/>
        <end position="395"/>
    </location>
</feature>
<proteinExistence type="inferred from homology"/>
<dbReference type="Pfam" id="PF06722">
    <property type="entry name" value="EryCIII-like_C"/>
    <property type="match status" value="1"/>
</dbReference>
<organism evidence="6 7">
    <name type="scientific">Jatrophihabitans lederbergiae</name>
    <dbReference type="NCBI Taxonomy" id="3075547"/>
    <lineage>
        <taxon>Bacteria</taxon>
        <taxon>Bacillati</taxon>
        <taxon>Actinomycetota</taxon>
        <taxon>Actinomycetes</taxon>
        <taxon>Jatrophihabitantales</taxon>
        <taxon>Jatrophihabitantaceae</taxon>
        <taxon>Jatrophihabitans</taxon>
    </lineage>
</organism>
<keyword evidence="2" id="KW-0328">Glycosyltransferase</keyword>
<dbReference type="EMBL" id="JAVREH010000006">
    <property type="protein sequence ID" value="MDT0261080.1"/>
    <property type="molecule type" value="Genomic_DNA"/>
</dbReference>
<dbReference type="InterPro" id="IPR048284">
    <property type="entry name" value="EryCIII-like_N"/>
</dbReference>
<evidence type="ECO:0000259" key="4">
    <source>
        <dbReference type="Pfam" id="PF06722"/>
    </source>
</evidence>
<comment type="caution">
    <text evidence="6">The sequence shown here is derived from an EMBL/GenBank/DDBJ whole genome shotgun (WGS) entry which is preliminary data.</text>
</comment>